<comment type="subcellular location">
    <subcellularLocation>
        <location evidence="12">Cytoplasm</location>
    </subcellularLocation>
    <subcellularLocation>
        <location evidence="1 12">Golgi apparatus membrane</location>
        <topology evidence="1 12">Peripheral membrane protein</topology>
        <orientation evidence="1 12">Cytoplasmic side</orientation>
    </subcellularLocation>
    <subcellularLocation>
        <location evidence="12">Cytoplasmic vesicle</location>
        <location evidence="12">COPI-coated vesicle membrane</location>
        <topology evidence="12">Peripheral membrane protein</topology>
        <orientation evidence="12">Cytoplasmic side</orientation>
    </subcellularLocation>
</comment>
<dbReference type="EMBL" id="LDAU01000070">
    <property type="protein sequence ID" value="KRX08169.1"/>
    <property type="molecule type" value="Genomic_DNA"/>
</dbReference>
<evidence type="ECO:0000256" key="1">
    <source>
        <dbReference type="ARBA" id="ARBA00004255"/>
    </source>
</evidence>
<dbReference type="GO" id="GO:0006890">
    <property type="term" value="P:retrograde vesicle-mediated transport, Golgi to endoplasmic reticulum"/>
    <property type="evidence" value="ECO:0007669"/>
    <property type="project" value="UniProtKB-UniRule"/>
</dbReference>
<keyword evidence="15" id="KW-1185">Reference proteome</keyword>
<protein>
    <recommendedName>
        <fullName evidence="12">Coatomer subunit zeta</fullName>
    </recommendedName>
</protein>
<dbReference type="GO" id="GO:0006886">
    <property type="term" value="P:intracellular protein transport"/>
    <property type="evidence" value="ECO:0007669"/>
    <property type="project" value="TreeGrafter"/>
</dbReference>
<organism evidence="14 15">
    <name type="scientific">Pseudocohnilembus persalinus</name>
    <name type="common">Ciliate</name>
    <dbReference type="NCBI Taxonomy" id="266149"/>
    <lineage>
        <taxon>Eukaryota</taxon>
        <taxon>Sar</taxon>
        <taxon>Alveolata</taxon>
        <taxon>Ciliophora</taxon>
        <taxon>Intramacronucleata</taxon>
        <taxon>Oligohymenophorea</taxon>
        <taxon>Scuticociliatia</taxon>
        <taxon>Philasterida</taxon>
        <taxon>Pseudocohnilembidae</taxon>
        <taxon>Pseudocohnilembus</taxon>
    </lineage>
</organism>
<dbReference type="PANTHER" id="PTHR11043:SF0">
    <property type="entry name" value="COATOMER SUBUNIT ZETA"/>
    <property type="match status" value="1"/>
</dbReference>
<evidence type="ECO:0000256" key="5">
    <source>
        <dbReference type="ARBA" id="ARBA00022490"/>
    </source>
</evidence>
<evidence type="ECO:0000256" key="2">
    <source>
        <dbReference type="ARBA" id="ARBA00006972"/>
    </source>
</evidence>
<dbReference type="OMA" id="NELMLHS"/>
<dbReference type="OrthoDB" id="6585768at2759"/>
<dbReference type="InterPro" id="IPR011012">
    <property type="entry name" value="Longin-like_dom_sf"/>
</dbReference>
<dbReference type="GO" id="GO:0030126">
    <property type="term" value="C:COPI vesicle coat"/>
    <property type="evidence" value="ECO:0007669"/>
    <property type="project" value="UniProtKB-UniRule"/>
</dbReference>
<evidence type="ECO:0000256" key="11">
    <source>
        <dbReference type="ARBA" id="ARBA00045555"/>
    </source>
</evidence>
<proteinExistence type="inferred from homology"/>
<evidence type="ECO:0000256" key="3">
    <source>
        <dbReference type="ARBA" id="ARBA00011775"/>
    </source>
</evidence>
<evidence type="ECO:0000256" key="10">
    <source>
        <dbReference type="ARBA" id="ARBA00023329"/>
    </source>
</evidence>
<comment type="function">
    <text evidence="11">The coatomer is a cytosolic protein complex that binds to dilysine motifs and reversibly associates with Golgi non-clathrin-coated vesicles, which further mediate biosynthetic protein transport from the ER, via the Golgi up to the trans Golgi network. Coatomer complex is required for budding from Golgi membranes, and is essential for the retrograde Golgi-to-ER transport of dilysine-tagged proteins. The zeta subunit may be involved in regulating the coat assembly and, hence, the rate of biosynthetic protein transport due to its association-dissociation properties with the coatomer complex.</text>
</comment>
<dbReference type="InParanoid" id="A0A0V0R0V8"/>
<evidence type="ECO:0000256" key="7">
    <source>
        <dbReference type="ARBA" id="ARBA00022927"/>
    </source>
</evidence>
<comment type="subunit">
    <text evidence="3 12">Oligomeric complex that consists of at least the alpha, beta, beta', gamma, delta, epsilon and zeta subunits.</text>
</comment>
<dbReference type="PANTHER" id="PTHR11043">
    <property type="entry name" value="ZETA-COAT PROTEIN"/>
    <property type="match status" value="1"/>
</dbReference>
<sequence>MIFQKLSGNICKVLGIVVLRNDGSRIYSKYYTKVYPQHVLKTQEGTLDNIETQKAFEKNMVEKSQKLTGSKPMTSTQAEIFSLGQFNIVFKILSDVFIYVIGDSEENQVILSNVLQSLNDGLDYFTKDKISKKTVIEQYQNLILLIDEMIDEGIIVTLEVESLIARCTMNNCDKINLSGEPQQQSQSSSAFSSVFASAKNSIAKNWNF</sequence>
<evidence type="ECO:0000256" key="8">
    <source>
        <dbReference type="ARBA" id="ARBA00023034"/>
    </source>
</evidence>
<evidence type="ECO:0000256" key="4">
    <source>
        <dbReference type="ARBA" id="ARBA00022448"/>
    </source>
</evidence>
<evidence type="ECO:0000259" key="13">
    <source>
        <dbReference type="Pfam" id="PF01217"/>
    </source>
</evidence>
<keyword evidence="9 12" id="KW-0472">Membrane</keyword>
<dbReference type="Proteomes" id="UP000054937">
    <property type="component" value="Unassembled WGS sequence"/>
</dbReference>
<keyword evidence="7 12" id="KW-0653">Protein transport</keyword>
<comment type="caution">
    <text evidence="14">The sequence shown here is derived from an EMBL/GenBank/DDBJ whole genome shotgun (WGS) entry which is preliminary data.</text>
</comment>
<gene>
    <name evidence="14" type="ORF">PPERSA_12324</name>
</gene>
<keyword evidence="10 12" id="KW-0968">Cytoplasmic vesicle</keyword>
<evidence type="ECO:0000256" key="12">
    <source>
        <dbReference type="RuleBase" id="RU366053"/>
    </source>
</evidence>
<dbReference type="InterPro" id="IPR039652">
    <property type="entry name" value="Coatomer_zeta"/>
</dbReference>
<dbReference type="SUPFAM" id="SSF64356">
    <property type="entry name" value="SNARE-like"/>
    <property type="match status" value="1"/>
</dbReference>
<evidence type="ECO:0000313" key="14">
    <source>
        <dbReference type="EMBL" id="KRX08169.1"/>
    </source>
</evidence>
<dbReference type="Pfam" id="PF01217">
    <property type="entry name" value="Clat_adaptor_s"/>
    <property type="match status" value="1"/>
</dbReference>
<comment type="similarity">
    <text evidence="2 12">Belongs to the adaptor complexes small subunit family.</text>
</comment>
<dbReference type="FunCoup" id="A0A0V0R0V8">
    <property type="interactions" value="141"/>
</dbReference>
<dbReference type="GO" id="GO:0006891">
    <property type="term" value="P:intra-Golgi vesicle-mediated transport"/>
    <property type="evidence" value="ECO:0007669"/>
    <property type="project" value="TreeGrafter"/>
</dbReference>
<evidence type="ECO:0000256" key="9">
    <source>
        <dbReference type="ARBA" id="ARBA00023136"/>
    </source>
</evidence>
<reference evidence="14 15" key="1">
    <citation type="journal article" date="2015" name="Sci. Rep.">
        <title>Genome of the facultative scuticociliatosis pathogen Pseudocohnilembus persalinus provides insight into its virulence through horizontal gene transfer.</title>
        <authorList>
            <person name="Xiong J."/>
            <person name="Wang G."/>
            <person name="Cheng J."/>
            <person name="Tian M."/>
            <person name="Pan X."/>
            <person name="Warren A."/>
            <person name="Jiang C."/>
            <person name="Yuan D."/>
            <person name="Miao W."/>
        </authorList>
    </citation>
    <scope>NUCLEOTIDE SEQUENCE [LARGE SCALE GENOMIC DNA]</scope>
    <source>
        <strain evidence="14">36N120E</strain>
    </source>
</reference>
<keyword evidence="5 12" id="KW-0963">Cytoplasm</keyword>
<accession>A0A0V0R0V8</accession>
<keyword evidence="4 12" id="KW-0813">Transport</keyword>
<feature type="domain" description="AP complex mu/sigma subunit" evidence="13">
    <location>
        <begin position="16"/>
        <end position="171"/>
    </location>
</feature>
<dbReference type="AlphaFoldDB" id="A0A0V0R0V8"/>
<dbReference type="Gene3D" id="3.30.450.60">
    <property type="match status" value="1"/>
</dbReference>
<evidence type="ECO:0000256" key="6">
    <source>
        <dbReference type="ARBA" id="ARBA00022892"/>
    </source>
</evidence>
<keyword evidence="6 12" id="KW-0931">ER-Golgi transport</keyword>
<evidence type="ECO:0000313" key="15">
    <source>
        <dbReference type="Proteomes" id="UP000054937"/>
    </source>
</evidence>
<dbReference type="InterPro" id="IPR022775">
    <property type="entry name" value="AP_mu_sigma_su"/>
</dbReference>
<keyword evidence="8 12" id="KW-0333">Golgi apparatus</keyword>
<dbReference type="GO" id="GO:0000139">
    <property type="term" value="C:Golgi membrane"/>
    <property type="evidence" value="ECO:0007669"/>
    <property type="project" value="UniProtKB-SubCell"/>
</dbReference>
<name>A0A0V0R0V8_PSEPJ</name>